<dbReference type="EMBL" id="CP002529">
    <property type="protein sequence ID" value="ADY02218.1"/>
    <property type="molecule type" value="Genomic_DNA"/>
</dbReference>
<dbReference type="AlphaFoldDB" id="F0QWC3"/>
<sequence>MREPSDRLSLIYVGVSKIYRGYLAIIAIALLILVPIMVFAPGSTSIMVLVKNVAFFQFLGLLIMLPVMYRYIYKGFASLAVADKRTYGIGKIGALGLLAINTMAIGEYLYIMVATSLKSLTLLLMIMISFVLGFTLNLLTMIALYRLGNEFIIDELKLGVIGLIIATLLIVIPNLVTIYIGDIMGILSMAGILHGLNNVRKIIRDRWRNL</sequence>
<organism evidence="2 3">
    <name type="scientific">Vulcanisaeta moutnovskia (strain 768-28)</name>
    <dbReference type="NCBI Taxonomy" id="985053"/>
    <lineage>
        <taxon>Archaea</taxon>
        <taxon>Thermoproteota</taxon>
        <taxon>Thermoprotei</taxon>
        <taxon>Thermoproteales</taxon>
        <taxon>Thermoproteaceae</taxon>
        <taxon>Vulcanisaeta</taxon>
    </lineage>
</organism>
<feature type="transmembrane region" description="Helical" evidence="1">
    <location>
        <begin position="92"/>
        <end position="111"/>
    </location>
</feature>
<dbReference type="Proteomes" id="UP000007485">
    <property type="component" value="Chromosome"/>
</dbReference>
<feature type="transmembrane region" description="Helical" evidence="1">
    <location>
        <begin position="123"/>
        <end position="144"/>
    </location>
</feature>
<proteinExistence type="predicted"/>
<protein>
    <submittedName>
        <fullName evidence="2">Uncharacterized protein</fullName>
    </submittedName>
</protein>
<keyword evidence="1" id="KW-0812">Transmembrane</keyword>
<feature type="transmembrane region" description="Helical" evidence="1">
    <location>
        <begin position="21"/>
        <end position="41"/>
    </location>
</feature>
<accession>F0QWC3</accession>
<name>F0QWC3_VULM7</name>
<dbReference type="HOGENOM" id="CLU_111889_0_0_2"/>
<evidence type="ECO:0000313" key="3">
    <source>
        <dbReference type="Proteomes" id="UP000007485"/>
    </source>
</evidence>
<keyword evidence="1" id="KW-0472">Membrane</keyword>
<evidence type="ECO:0000313" key="2">
    <source>
        <dbReference type="EMBL" id="ADY02218.1"/>
    </source>
</evidence>
<dbReference type="KEGG" id="vmo:VMUT_2020"/>
<keyword evidence="3" id="KW-1185">Reference proteome</keyword>
<dbReference type="STRING" id="985053.VMUT_2020"/>
<feature type="transmembrane region" description="Helical" evidence="1">
    <location>
        <begin position="156"/>
        <end position="172"/>
    </location>
</feature>
<reference evidence="2 3" key="1">
    <citation type="journal article" date="2011" name="J. Bacteriol.">
        <title>Complete genome sequence of 'Vulcanisaeta moutnovskia' strain 768-28, a novel member of the hyperthermophilic crenarchaeal genus vulcanisaeta.</title>
        <authorList>
            <person name="Gumerov V.M."/>
            <person name="Mardanov A.V."/>
            <person name="Beletsky A.V."/>
            <person name="Prokofeva M.I."/>
            <person name="Bonch-Osmolovskaya E.A."/>
            <person name="Ravin N.V."/>
            <person name="Skryabin K.G."/>
        </authorList>
    </citation>
    <scope>NUCLEOTIDE SEQUENCE [LARGE SCALE GENOMIC DNA]</scope>
    <source>
        <strain evidence="2 3">768-28</strain>
    </source>
</reference>
<dbReference type="eggNOG" id="arCOG13841">
    <property type="taxonomic scope" value="Archaea"/>
</dbReference>
<feature type="transmembrane region" description="Helical" evidence="1">
    <location>
        <begin position="53"/>
        <end position="72"/>
    </location>
</feature>
<keyword evidence="1" id="KW-1133">Transmembrane helix</keyword>
<gene>
    <name evidence="2" type="ordered locus">VMUT_2020</name>
</gene>
<evidence type="ECO:0000256" key="1">
    <source>
        <dbReference type="SAM" id="Phobius"/>
    </source>
</evidence>